<keyword evidence="1" id="KW-0175">Coiled coil</keyword>
<name>A0A8G1UM45_9ACTN</name>
<evidence type="ECO:0000256" key="1">
    <source>
        <dbReference type="SAM" id="Coils"/>
    </source>
</evidence>
<dbReference type="AlphaFoldDB" id="A0A8G1UM45"/>
<dbReference type="Gene3D" id="3.40.50.300">
    <property type="entry name" value="P-loop containing nucleotide triphosphate hydrolases"/>
    <property type="match status" value="1"/>
</dbReference>
<sequence length="625" mass="69190">MRLRVEELTISGTTRTIRFSPGLNVITGAMSGGKTAAVSCLRALFGGDVNVVPELKGRTIAGTVMIGDRRFRIVRLLVTTDTAKVDVAEIGGAEHAWRLPAARLEPGYDLTFRGWYLQMLALPEVRVPRAPSDETSPLVPVTVNDYLMYCILRQDQIDSSVFGTPDNYHKDIKRRYVFEIYYGIFNPKAIELREKLREVLVELKALTADSKTLERVLESSSFSSAAQLQEKHAQSAAALAASREAESSLNRSFDPPATVDARARIAAAEVDLQEVETALRSESAAIARLAALRDQLVAQSRRITRALVAERLLSDFEFHICPRCGSDVPDRGDADTCRLCLQSPPAAAPTPALAAEQDRVIEQVAETDQLIVRSEERLRSLERARIDAAARRAALGVELDRLSHGFLTDQVDRIRRFAAEQARLEEHLARLDDALKLHERLHDQGSRVAELERERDDLTERLDSARHDNTAATERITTLDRAFESTLRSFDAPRFDSMPGSYINRRTYLPVVDGRPFTDLSSQGVEVMVNVAHALAHQLVALSHPENVLPNLLVIDGVSSNVGHEGIDLDRLRKMYATLLAASLQHEDRLQIIIVDNDPPPIPGVRVALTLSDTDRLVPTPPPSG</sequence>
<dbReference type="SUPFAM" id="SSF52540">
    <property type="entry name" value="P-loop containing nucleoside triphosphate hydrolases"/>
    <property type="match status" value="1"/>
</dbReference>
<feature type="coiled-coil region" evidence="1">
    <location>
        <begin position="364"/>
        <end position="475"/>
    </location>
</feature>
<dbReference type="RefSeq" id="WP_123559265.1">
    <property type="nucleotide sequence ID" value="NZ_RJVJ01000001.1"/>
</dbReference>
<evidence type="ECO:0000313" key="3">
    <source>
        <dbReference type="Proteomes" id="UP000267408"/>
    </source>
</evidence>
<protein>
    <recommendedName>
        <fullName evidence="4">AAA domain-containing protein</fullName>
    </recommendedName>
</protein>
<accession>A0A8G1UM45</accession>
<reference evidence="2 3" key="1">
    <citation type="submission" date="2018-11" db="EMBL/GenBank/DDBJ databases">
        <title>Sequencing the genomes of 1000 actinobacteria strains.</title>
        <authorList>
            <person name="Klenk H.-P."/>
        </authorList>
    </citation>
    <scope>NUCLEOTIDE SEQUENCE [LARGE SCALE GENOMIC DNA]</scope>
    <source>
        <strain evidence="2 3">DSM 44780</strain>
    </source>
</reference>
<dbReference type="Proteomes" id="UP000267408">
    <property type="component" value="Unassembled WGS sequence"/>
</dbReference>
<dbReference type="EMBL" id="RJVJ01000001">
    <property type="protein sequence ID" value="ROR46571.1"/>
    <property type="molecule type" value="Genomic_DNA"/>
</dbReference>
<dbReference type="OrthoDB" id="580980at2"/>
<comment type="caution">
    <text evidence="2">The sequence shown here is derived from an EMBL/GenBank/DDBJ whole genome shotgun (WGS) entry which is preliminary data.</text>
</comment>
<evidence type="ECO:0008006" key="4">
    <source>
        <dbReference type="Google" id="ProtNLM"/>
    </source>
</evidence>
<dbReference type="InterPro" id="IPR027417">
    <property type="entry name" value="P-loop_NTPase"/>
</dbReference>
<gene>
    <name evidence="2" type="ORF">EDD39_4853</name>
</gene>
<evidence type="ECO:0000313" key="2">
    <source>
        <dbReference type="EMBL" id="ROR46571.1"/>
    </source>
</evidence>
<proteinExistence type="predicted"/>
<organism evidence="2 3">
    <name type="scientific">Kitasatospora cineracea</name>
    <dbReference type="NCBI Taxonomy" id="88074"/>
    <lineage>
        <taxon>Bacteria</taxon>
        <taxon>Bacillati</taxon>
        <taxon>Actinomycetota</taxon>
        <taxon>Actinomycetes</taxon>
        <taxon>Kitasatosporales</taxon>
        <taxon>Streptomycetaceae</taxon>
        <taxon>Kitasatospora</taxon>
    </lineage>
</organism>